<sequence>MCNHSDDCRCLRYIPQDNPPPGPRLYRDCEHWESEHPEAAKSSAMASVLSQYLPQIQKVRAENSTVSDKDARREAGSGFRKSNDESVGRGGNTRFVKKRGKNNTNTTSDDIPIALGHIMLLPNPVWPTEDDTDADDVQEMGVATVPNVTRTQQLKDAGLVVETDDFQDGISFKKSWSAERIDRFMHHYFPLALGYQEEKHRDLEDGDYHWVALSADRKKLMEFKKKDPINGRDLFKLKSGKGKDQRESTLYFGQMFSDVVTTEAIWSNNWGANTSDDEWTNKSKSKSKSKVVPGRQDGVSTRSTSRKVELAAEEIQSDSGGSVVEVEPPTAESPGPSSHAVTSTSKDKTETSRIKAVNSVIKLEPELAEIANKEYLELDNSDSDTEPFPLTAVSPKAAVNVATSAGSGQTVLAGLLTSTGANLISTSTVAPTSIQPSCLSGPSPFSIVPSVPASAFTAVTPSGDSQSLVFRPPPTLTSASSLFMSLADHSSSYGRSTGRTSSVHASGSASTSHGPFSAENCGRHYASSADALQTFNESGNYREGTPPKRPFAAVMSSGFPSPERPLNNPWIKRRKTGN</sequence>
<comment type="caution">
    <text evidence="2">The sequence shown here is derived from an EMBL/GenBank/DDBJ whole genome shotgun (WGS) entry which is preliminary data.</text>
</comment>
<evidence type="ECO:0000313" key="2">
    <source>
        <dbReference type="EMBL" id="KAJ7727996.1"/>
    </source>
</evidence>
<name>A0AAD7HTS1_9AGAR</name>
<feature type="compositionally biased region" description="Polar residues" evidence="1">
    <location>
        <begin position="335"/>
        <end position="344"/>
    </location>
</feature>
<dbReference type="AlphaFoldDB" id="A0AAD7HTS1"/>
<dbReference type="EMBL" id="JARJLG010000208">
    <property type="protein sequence ID" value="KAJ7727996.1"/>
    <property type="molecule type" value="Genomic_DNA"/>
</dbReference>
<accession>A0AAD7HTS1</accession>
<evidence type="ECO:0000313" key="3">
    <source>
        <dbReference type="Proteomes" id="UP001215280"/>
    </source>
</evidence>
<feature type="region of interest" description="Disordered" evidence="1">
    <location>
        <begin position="272"/>
        <end position="353"/>
    </location>
</feature>
<organism evidence="2 3">
    <name type="scientific">Mycena maculata</name>
    <dbReference type="NCBI Taxonomy" id="230809"/>
    <lineage>
        <taxon>Eukaryota</taxon>
        <taxon>Fungi</taxon>
        <taxon>Dikarya</taxon>
        <taxon>Basidiomycota</taxon>
        <taxon>Agaricomycotina</taxon>
        <taxon>Agaricomycetes</taxon>
        <taxon>Agaricomycetidae</taxon>
        <taxon>Agaricales</taxon>
        <taxon>Marasmiineae</taxon>
        <taxon>Mycenaceae</taxon>
        <taxon>Mycena</taxon>
    </lineage>
</organism>
<keyword evidence="3" id="KW-1185">Reference proteome</keyword>
<feature type="compositionally biased region" description="Basic and acidic residues" evidence="1">
    <location>
        <begin position="67"/>
        <end position="87"/>
    </location>
</feature>
<gene>
    <name evidence="2" type="ORF">DFH07DRAFT_782323</name>
</gene>
<feature type="compositionally biased region" description="Low complexity" evidence="1">
    <location>
        <begin position="493"/>
        <end position="514"/>
    </location>
</feature>
<evidence type="ECO:0000256" key="1">
    <source>
        <dbReference type="SAM" id="MobiDB-lite"/>
    </source>
</evidence>
<feature type="region of interest" description="Disordered" evidence="1">
    <location>
        <begin position="537"/>
        <end position="578"/>
    </location>
</feature>
<feature type="region of interest" description="Disordered" evidence="1">
    <location>
        <begin position="493"/>
        <end position="515"/>
    </location>
</feature>
<feature type="region of interest" description="Disordered" evidence="1">
    <location>
        <begin position="60"/>
        <end position="109"/>
    </location>
</feature>
<reference evidence="2" key="1">
    <citation type="submission" date="2023-03" db="EMBL/GenBank/DDBJ databases">
        <title>Massive genome expansion in bonnet fungi (Mycena s.s.) driven by repeated elements and novel gene families across ecological guilds.</title>
        <authorList>
            <consortium name="Lawrence Berkeley National Laboratory"/>
            <person name="Harder C.B."/>
            <person name="Miyauchi S."/>
            <person name="Viragh M."/>
            <person name="Kuo A."/>
            <person name="Thoen E."/>
            <person name="Andreopoulos B."/>
            <person name="Lu D."/>
            <person name="Skrede I."/>
            <person name="Drula E."/>
            <person name="Henrissat B."/>
            <person name="Morin E."/>
            <person name="Kohler A."/>
            <person name="Barry K."/>
            <person name="LaButti K."/>
            <person name="Morin E."/>
            <person name="Salamov A."/>
            <person name="Lipzen A."/>
            <person name="Mereny Z."/>
            <person name="Hegedus B."/>
            <person name="Baldrian P."/>
            <person name="Stursova M."/>
            <person name="Weitz H."/>
            <person name="Taylor A."/>
            <person name="Grigoriev I.V."/>
            <person name="Nagy L.G."/>
            <person name="Martin F."/>
            <person name="Kauserud H."/>
        </authorList>
    </citation>
    <scope>NUCLEOTIDE SEQUENCE</scope>
    <source>
        <strain evidence="2">CBHHK188m</strain>
    </source>
</reference>
<dbReference type="Proteomes" id="UP001215280">
    <property type="component" value="Unassembled WGS sequence"/>
</dbReference>
<protein>
    <submittedName>
        <fullName evidence="2">Uncharacterized protein</fullName>
    </submittedName>
</protein>
<proteinExistence type="predicted"/>